<keyword evidence="3" id="KW-0687">Ribonucleoprotein</keyword>
<dbReference type="Pfam" id="PF00832">
    <property type="entry name" value="Ribosomal_L39"/>
    <property type="match status" value="1"/>
</dbReference>
<proteinExistence type="inferred from homology"/>
<dbReference type="GO" id="GO:0006412">
    <property type="term" value="P:translation"/>
    <property type="evidence" value="ECO:0007669"/>
    <property type="project" value="InterPro"/>
</dbReference>
<dbReference type="HAMAP" id="MF_00629">
    <property type="entry name" value="Ribosomal_eL39"/>
    <property type="match status" value="1"/>
</dbReference>
<reference evidence="6" key="1">
    <citation type="journal article" date="2019" name="Curr. Biol.">
        <title>Genome Sequence of Striga asiatica Provides Insight into the Evolution of Plant Parasitism.</title>
        <authorList>
            <person name="Yoshida S."/>
            <person name="Kim S."/>
            <person name="Wafula E.K."/>
            <person name="Tanskanen J."/>
            <person name="Kim Y.M."/>
            <person name="Honaas L."/>
            <person name="Yang Z."/>
            <person name="Spallek T."/>
            <person name="Conn C.E."/>
            <person name="Ichihashi Y."/>
            <person name="Cheong K."/>
            <person name="Cui S."/>
            <person name="Der J.P."/>
            <person name="Gundlach H."/>
            <person name="Jiao Y."/>
            <person name="Hori C."/>
            <person name="Ishida J.K."/>
            <person name="Kasahara H."/>
            <person name="Kiba T."/>
            <person name="Kim M.S."/>
            <person name="Koo N."/>
            <person name="Laohavisit A."/>
            <person name="Lee Y.H."/>
            <person name="Lumba S."/>
            <person name="McCourt P."/>
            <person name="Mortimer J.C."/>
            <person name="Mutuku J.M."/>
            <person name="Nomura T."/>
            <person name="Sasaki-Sekimoto Y."/>
            <person name="Seto Y."/>
            <person name="Wang Y."/>
            <person name="Wakatake T."/>
            <person name="Sakakibara H."/>
            <person name="Demura T."/>
            <person name="Yamaguchi S."/>
            <person name="Yoneyama K."/>
            <person name="Manabe R.I."/>
            <person name="Nelson D.C."/>
            <person name="Schulman A.H."/>
            <person name="Timko M.P."/>
            <person name="dePamphilis C.W."/>
            <person name="Choi D."/>
            <person name="Shirasu K."/>
        </authorList>
    </citation>
    <scope>NUCLEOTIDE SEQUENCE [LARGE SCALE GENOMIC DNA]</scope>
    <source>
        <strain evidence="6">cv. UVA1</strain>
    </source>
</reference>
<accession>A0A5A7QW61</accession>
<dbReference type="SUPFAM" id="SSF48662">
    <property type="entry name" value="Ribosomal protein L39e"/>
    <property type="match status" value="1"/>
</dbReference>
<keyword evidence="6" id="KW-1185">Reference proteome</keyword>
<dbReference type="Gene3D" id="1.10.1620.10">
    <property type="entry name" value="Ribosomal protein L39e"/>
    <property type="match status" value="1"/>
</dbReference>
<comment type="caution">
    <text evidence="5">The sequence shown here is derived from an EMBL/GenBank/DDBJ whole genome shotgun (WGS) entry which is preliminary data.</text>
</comment>
<organism evidence="5 6">
    <name type="scientific">Striga asiatica</name>
    <name type="common">Asiatic witchweed</name>
    <name type="synonym">Buchnera asiatica</name>
    <dbReference type="NCBI Taxonomy" id="4170"/>
    <lineage>
        <taxon>Eukaryota</taxon>
        <taxon>Viridiplantae</taxon>
        <taxon>Streptophyta</taxon>
        <taxon>Embryophyta</taxon>
        <taxon>Tracheophyta</taxon>
        <taxon>Spermatophyta</taxon>
        <taxon>Magnoliopsida</taxon>
        <taxon>eudicotyledons</taxon>
        <taxon>Gunneridae</taxon>
        <taxon>Pentapetalae</taxon>
        <taxon>asterids</taxon>
        <taxon>lamiids</taxon>
        <taxon>Lamiales</taxon>
        <taxon>Orobanchaceae</taxon>
        <taxon>Buchnereae</taxon>
        <taxon>Striga</taxon>
    </lineage>
</organism>
<evidence type="ECO:0000256" key="2">
    <source>
        <dbReference type="ARBA" id="ARBA00022980"/>
    </source>
</evidence>
<dbReference type="GO" id="GO:0003735">
    <property type="term" value="F:structural constituent of ribosome"/>
    <property type="evidence" value="ECO:0007669"/>
    <property type="project" value="InterPro"/>
</dbReference>
<evidence type="ECO:0000256" key="3">
    <source>
        <dbReference type="ARBA" id="ARBA00023274"/>
    </source>
</evidence>
<evidence type="ECO:0000313" key="5">
    <source>
        <dbReference type="EMBL" id="GER49299.1"/>
    </source>
</evidence>
<comment type="similarity">
    <text evidence="1">Belongs to the eukaryotic ribosomal protein eL39 family.</text>
</comment>
<dbReference type="FunFam" id="1.10.1620.10:FF:000001">
    <property type="entry name" value="60S ribosomal protein-like L39"/>
    <property type="match status" value="1"/>
</dbReference>
<dbReference type="PROSITE" id="PS00051">
    <property type="entry name" value="RIBOSOMAL_L39E"/>
    <property type="match status" value="1"/>
</dbReference>
<dbReference type="InterPro" id="IPR023626">
    <property type="entry name" value="Ribosomal_eL39_dom_sf"/>
</dbReference>
<sequence>MALPMAAIAKLGIIAAAHGGLTPAAAALLWPFLFKFSFSFRPLRGGCTDLFHAMGLFFFQVGHIVLGREPSVGPTGGLRWRRAVRFVYERVIHGRPTAAGEESLVAGLQPMITCYVSNKNRVQSSCEKPETNSGVLHQAQSTKIRQPTYGNRDHNPRPENFSPGVTAVRVQRPSNHMMSSLVVFTNPRNCLAIVYQPSASNRNPRIQPPRRQSSLEMELRRMMEGSSKRGVSLSCAIRLCSNSSRGPQRAEATSWVGRAKGMRRSKGAAAQKKTRRRRKKSLVLKMVEIAECAAPRGVAAPQTLDEQSSRRRRNSTMPSHKTFMIKKKLAKKQRQNRPIPYWIRLRTDNTIRYNAKRRHWRRTKLGF</sequence>
<dbReference type="Proteomes" id="UP000325081">
    <property type="component" value="Unassembled WGS sequence"/>
</dbReference>
<gene>
    <name evidence="5" type="ORF">STAS_26521</name>
</gene>
<evidence type="ECO:0000256" key="1">
    <source>
        <dbReference type="ARBA" id="ARBA00009339"/>
    </source>
</evidence>
<dbReference type="EMBL" id="BKCP01008515">
    <property type="protein sequence ID" value="GER49299.1"/>
    <property type="molecule type" value="Genomic_DNA"/>
</dbReference>
<keyword evidence="2 5" id="KW-0689">Ribosomal protein</keyword>
<protein>
    <submittedName>
        <fullName evidence="5">60S ribosomal protein L39</fullName>
    </submittedName>
</protein>
<dbReference type="AlphaFoldDB" id="A0A5A7QW61"/>
<evidence type="ECO:0000256" key="4">
    <source>
        <dbReference type="SAM" id="MobiDB-lite"/>
    </source>
</evidence>
<dbReference type="PANTHER" id="PTHR19970:SF24">
    <property type="entry name" value="60S RIBOSOMAL PROTEIN L39"/>
    <property type="match status" value="1"/>
</dbReference>
<dbReference type="InterPro" id="IPR020083">
    <property type="entry name" value="Ribosomal_eL39_CS"/>
</dbReference>
<dbReference type="OrthoDB" id="505266at2759"/>
<name>A0A5A7QW61_STRAF</name>
<feature type="region of interest" description="Disordered" evidence="4">
    <location>
        <begin position="300"/>
        <end position="321"/>
    </location>
</feature>
<evidence type="ECO:0000313" key="6">
    <source>
        <dbReference type="Proteomes" id="UP000325081"/>
    </source>
</evidence>
<dbReference type="InterPro" id="IPR000077">
    <property type="entry name" value="Ribosomal_eL39"/>
</dbReference>
<dbReference type="GO" id="GO:0022625">
    <property type="term" value="C:cytosolic large ribosomal subunit"/>
    <property type="evidence" value="ECO:0007669"/>
    <property type="project" value="TreeGrafter"/>
</dbReference>
<dbReference type="PANTHER" id="PTHR19970">
    <property type="entry name" value="RIBOSOMAL PROTEIN L39E"/>
    <property type="match status" value="1"/>
</dbReference>